<accession>A0AB39JB48</accession>
<proteinExistence type="predicted"/>
<evidence type="ECO:0000313" key="1">
    <source>
        <dbReference type="EMBL" id="XDO01914.1"/>
    </source>
</evidence>
<sequence>MNILVKYVSMINISKKEFVNKEKFLYHIANKDLNLRKTNNIFDKDFVYEKIFRLKPVYLITKNGYYD</sequence>
<gene>
    <name evidence="1" type="ORF">FloV-SA2_00092</name>
</gene>
<reference evidence="1" key="1">
    <citation type="submission" date="2024-03" db="EMBL/GenBank/DDBJ databases">
        <title>Eukaryotic viruses encode the ribosomal protein eL40.</title>
        <authorList>
            <person name="Thomy J."/>
            <person name="Schvarcz C.R."/>
            <person name="McBeain K.A."/>
            <person name="Edwards K.F."/>
            <person name="Steward G.F."/>
        </authorList>
    </citation>
    <scope>NUCLEOTIDE SEQUENCE</scope>
    <source>
        <strain evidence="1">FloV-SA2</strain>
    </source>
</reference>
<name>A0AB39JB48_9VIRU</name>
<protein>
    <submittedName>
        <fullName evidence="1">Uncharacterized protein</fullName>
    </submittedName>
</protein>
<dbReference type="EMBL" id="PP542043">
    <property type="protein sequence ID" value="XDO01914.1"/>
    <property type="molecule type" value="Genomic_DNA"/>
</dbReference>
<organism evidence="1">
    <name type="scientific">Florenciella sp. virus SA2</name>
    <dbReference type="NCBI Taxonomy" id="3240092"/>
    <lineage>
        <taxon>Viruses</taxon>
    </lineage>
</organism>